<evidence type="ECO:0000313" key="1">
    <source>
        <dbReference type="EMBL" id="ABA99703.1"/>
    </source>
</evidence>
<dbReference type="EMBL" id="DP000011">
    <property type="protein sequence ID" value="ABA99703.1"/>
    <property type="molecule type" value="Genomic_DNA"/>
</dbReference>
<organism evidence="1">
    <name type="scientific">Oryza sativa subsp. japonica</name>
    <name type="common">Rice</name>
    <dbReference type="NCBI Taxonomy" id="39947"/>
    <lineage>
        <taxon>Eukaryota</taxon>
        <taxon>Viridiplantae</taxon>
        <taxon>Streptophyta</taxon>
        <taxon>Embryophyta</taxon>
        <taxon>Tracheophyta</taxon>
        <taxon>Spermatophyta</taxon>
        <taxon>Magnoliopsida</taxon>
        <taxon>Liliopsida</taxon>
        <taxon>Poales</taxon>
        <taxon>Poaceae</taxon>
        <taxon>BOP clade</taxon>
        <taxon>Oryzoideae</taxon>
        <taxon>Oryzeae</taxon>
        <taxon>Oryzinae</taxon>
        <taxon>Oryza</taxon>
        <taxon>Oryza sativa</taxon>
    </lineage>
</organism>
<gene>
    <name evidence="1" type="ordered locus">LOC_Os12g39389</name>
</gene>
<reference evidence="1" key="2">
    <citation type="submission" date="2005-04" db="EMBL/GenBank/DDBJ databases">
        <authorList>
            <person name="Buell C.R."/>
            <person name="Wing R.A."/>
            <person name="McCombie W.A."/>
            <person name="Ouyang S."/>
        </authorList>
    </citation>
    <scope>NUCLEOTIDE SEQUENCE</scope>
</reference>
<proteinExistence type="predicted"/>
<accession>Q2QN07</accession>
<dbReference type="AlphaFoldDB" id="Q2QN07"/>
<sequence length="30" mass="3384">MALTLWARLAQQRNNPSAQKITKIDPAALY</sequence>
<name>Q2QN07_ORYSJ</name>
<reference evidence="1" key="1">
    <citation type="journal article" date="2005" name="BMC Biol.">
        <title>The sequence of rice chromosomes 11 and 12, rich in disease resistance genes and recent gene duplications.</title>
        <authorList>
            <consortium name="The rice chromosomes 11 and 12 sequencing consortia"/>
        </authorList>
    </citation>
    <scope>NUCLEOTIDE SEQUENCE [LARGE SCALE GENOMIC DNA]</scope>
</reference>
<reference evidence="1" key="3">
    <citation type="submission" date="2006-01" db="EMBL/GenBank/DDBJ databases">
        <authorList>
            <person name="Buell R."/>
        </authorList>
    </citation>
    <scope>NUCLEOTIDE SEQUENCE</scope>
</reference>
<protein>
    <submittedName>
        <fullName evidence="1">Uncharacterized protein</fullName>
    </submittedName>
</protein>